<name>A0ABS3NM01_9GAMM</name>
<organism evidence="3 4">
    <name type="scientific">Psychrobacter coccoides</name>
    <dbReference type="NCBI Taxonomy" id="2818440"/>
    <lineage>
        <taxon>Bacteria</taxon>
        <taxon>Pseudomonadati</taxon>
        <taxon>Pseudomonadota</taxon>
        <taxon>Gammaproteobacteria</taxon>
        <taxon>Moraxellales</taxon>
        <taxon>Moraxellaceae</taxon>
        <taxon>Psychrobacter</taxon>
    </lineage>
</organism>
<dbReference type="RefSeq" id="WP_207990267.1">
    <property type="nucleotide sequence ID" value="NZ_JAGBKM010000005.1"/>
</dbReference>
<keyword evidence="2" id="KW-0732">Signal</keyword>
<evidence type="ECO:0000256" key="1">
    <source>
        <dbReference type="SAM" id="MobiDB-lite"/>
    </source>
</evidence>
<protein>
    <submittedName>
        <fullName evidence="3">Uncharacterized protein</fullName>
    </submittedName>
</protein>
<keyword evidence="4" id="KW-1185">Reference proteome</keyword>
<accession>A0ABS3NM01</accession>
<feature type="region of interest" description="Disordered" evidence="1">
    <location>
        <begin position="120"/>
        <end position="176"/>
    </location>
</feature>
<evidence type="ECO:0000313" key="4">
    <source>
        <dbReference type="Proteomes" id="UP000664554"/>
    </source>
</evidence>
<proteinExistence type="predicted"/>
<feature type="chain" id="PRO_5047290268" evidence="2">
    <location>
        <begin position="25"/>
        <end position="176"/>
    </location>
</feature>
<evidence type="ECO:0000313" key="3">
    <source>
        <dbReference type="EMBL" id="MBO1530442.1"/>
    </source>
</evidence>
<evidence type="ECO:0000256" key="2">
    <source>
        <dbReference type="SAM" id="SignalP"/>
    </source>
</evidence>
<dbReference type="Proteomes" id="UP000664554">
    <property type="component" value="Unassembled WGS sequence"/>
</dbReference>
<comment type="caution">
    <text evidence="3">The sequence shown here is derived from an EMBL/GenBank/DDBJ whole genome shotgun (WGS) entry which is preliminary data.</text>
</comment>
<feature type="signal peptide" evidence="2">
    <location>
        <begin position="1"/>
        <end position="24"/>
    </location>
</feature>
<gene>
    <name evidence="3" type="ORF">J3492_04340</name>
</gene>
<dbReference type="EMBL" id="JAGBKM010000005">
    <property type="protein sequence ID" value="MBO1530442.1"/>
    <property type="molecule type" value="Genomic_DNA"/>
</dbReference>
<sequence>MQNRTLSLSLLMSAALAIPSLAMAADADEMTNVTPADMRTTPVDNTLQAEVEGPDGELLATQPGAIETNEAEAVAMADMGDEVEVSEDMADDVDIDSDANVVQAEALQPAQTSQALNMQHSNPDYQPLLSGENATGEQAADTAITLQEKEKDSRGELLATQPADIEASESRRISVR</sequence>
<reference evidence="3 4" key="1">
    <citation type="submission" date="2021-03" db="EMBL/GenBank/DDBJ databases">
        <authorList>
            <person name="Shang D.-D."/>
            <person name="Du Z.-J."/>
            <person name="Chen G.-J."/>
        </authorList>
    </citation>
    <scope>NUCLEOTIDE SEQUENCE [LARGE SCALE GENOMIC DNA]</scope>
    <source>
        <strain evidence="3 4">F1192</strain>
    </source>
</reference>